<evidence type="ECO:0000313" key="2">
    <source>
        <dbReference type="EMBL" id="GMA88538.1"/>
    </source>
</evidence>
<reference evidence="3" key="1">
    <citation type="journal article" date="2019" name="Int. J. Syst. Evol. Microbiol.">
        <title>The Global Catalogue of Microorganisms (GCM) 10K type strain sequencing project: providing services to taxonomists for standard genome sequencing and annotation.</title>
        <authorList>
            <consortium name="The Broad Institute Genomics Platform"/>
            <consortium name="The Broad Institute Genome Sequencing Center for Infectious Disease"/>
            <person name="Wu L."/>
            <person name="Ma J."/>
        </authorList>
    </citation>
    <scope>NUCLEOTIDE SEQUENCE [LARGE SCALE GENOMIC DNA]</scope>
    <source>
        <strain evidence="3">NBRC 108730</strain>
    </source>
</reference>
<organism evidence="2 3">
    <name type="scientific">Angustibacter aerolatus</name>
    <dbReference type="NCBI Taxonomy" id="1162965"/>
    <lineage>
        <taxon>Bacteria</taxon>
        <taxon>Bacillati</taxon>
        <taxon>Actinomycetota</taxon>
        <taxon>Actinomycetes</taxon>
        <taxon>Kineosporiales</taxon>
        <taxon>Kineosporiaceae</taxon>
    </lineage>
</organism>
<keyword evidence="3" id="KW-1185">Reference proteome</keyword>
<sequence>MLAARAMLDRAGSRGRCLLRIETLRDEALAVLDGAPGAEPLRHLVTRALSDPGGPKTSVLPVVAPAG</sequence>
<protein>
    <submittedName>
        <fullName evidence="2">Uncharacterized protein</fullName>
    </submittedName>
</protein>
<name>A0ABQ6JKM3_9ACTN</name>
<accession>A0ABQ6JKM3</accession>
<evidence type="ECO:0000313" key="3">
    <source>
        <dbReference type="Proteomes" id="UP001157017"/>
    </source>
</evidence>
<feature type="region of interest" description="Disordered" evidence="1">
    <location>
        <begin position="48"/>
        <end position="67"/>
    </location>
</feature>
<dbReference type="Proteomes" id="UP001157017">
    <property type="component" value="Unassembled WGS sequence"/>
</dbReference>
<proteinExistence type="predicted"/>
<dbReference type="EMBL" id="BSUZ01000001">
    <property type="protein sequence ID" value="GMA88538.1"/>
    <property type="molecule type" value="Genomic_DNA"/>
</dbReference>
<evidence type="ECO:0000256" key="1">
    <source>
        <dbReference type="SAM" id="MobiDB-lite"/>
    </source>
</evidence>
<gene>
    <name evidence="2" type="ORF">GCM10025868_37880</name>
</gene>
<comment type="caution">
    <text evidence="2">The sequence shown here is derived from an EMBL/GenBank/DDBJ whole genome shotgun (WGS) entry which is preliminary data.</text>
</comment>